<organism evidence="2 3">
    <name type="scientific">Racocetra fulgida</name>
    <dbReference type="NCBI Taxonomy" id="60492"/>
    <lineage>
        <taxon>Eukaryota</taxon>
        <taxon>Fungi</taxon>
        <taxon>Fungi incertae sedis</taxon>
        <taxon>Mucoromycota</taxon>
        <taxon>Glomeromycotina</taxon>
        <taxon>Glomeromycetes</taxon>
        <taxon>Diversisporales</taxon>
        <taxon>Gigasporaceae</taxon>
        <taxon>Racocetra</taxon>
    </lineage>
</organism>
<sequence>MSASDRIKKAVEINDSLVYGGSKLDVAKGALNALGMVGDAFMQQIKGGVDDNQKQLNMIYQEIVSIQTHMQQSERKSQNSMKINAPKIEPSQLQKPEPSEGNNQRPSHPRIIKRIYLRNATEVACKINDKTSDKLLHSQKNQDN</sequence>
<evidence type="ECO:0000313" key="3">
    <source>
        <dbReference type="Proteomes" id="UP000789396"/>
    </source>
</evidence>
<comment type="caution">
    <text evidence="2">The sequence shown here is derived from an EMBL/GenBank/DDBJ whole genome shotgun (WGS) entry which is preliminary data.</text>
</comment>
<dbReference type="AlphaFoldDB" id="A0A9N9FR08"/>
<name>A0A9N9FR08_9GLOM</name>
<keyword evidence="3" id="KW-1185">Reference proteome</keyword>
<evidence type="ECO:0000313" key="2">
    <source>
        <dbReference type="EMBL" id="CAG8551547.1"/>
    </source>
</evidence>
<feature type="region of interest" description="Disordered" evidence="1">
    <location>
        <begin position="69"/>
        <end position="112"/>
    </location>
</feature>
<protein>
    <submittedName>
        <fullName evidence="2">8064_t:CDS:1</fullName>
    </submittedName>
</protein>
<gene>
    <name evidence="2" type="ORF">RFULGI_LOCUS4670</name>
</gene>
<proteinExistence type="predicted"/>
<dbReference type="Proteomes" id="UP000789396">
    <property type="component" value="Unassembled WGS sequence"/>
</dbReference>
<evidence type="ECO:0000256" key="1">
    <source>
        <dbReference type="SAM" id="MobiDB-lite"/>
    </source>
</evidence>
<accession>A0A9N9FR08</accession>
<reference evidence="2" key="1">
    <citation type="submission" date="2021-06" db="EMBL/GenBank/DDBJ databases">
        <authorList>
            <person name="Kallberg Y."/>
            <person name="Tangrot J."/>
            <person name="Rosling A."/>
        </authorList>
    </citation>
    <scope>NUCLEOTIDE SEQUENCE</scope>
    <source>
        <strain evidence="2">IN212</strain>
    </source>
</reference>
<dbReference type="OrthoDB" id="2434929at2759"/>
<dbReference type="EMBL" id="CAJVPZ010004775">
    <property type="protein sequence ID" value="CAG8551547.1"/>
    <property type="molecule type" value="Genomic_DNA"/>
</dbReference>